<feature type="region of interest" description="Disordered" evidence="1">
    <location>
        <begin position="116"/>
        <end position="144"/>
    </location>
</feature>
<dbReference type="GO" id="GO:0030435">
    <property type="term" value="P:sporulation resulting in formation of a cellular spore"/>
    <property type="evidence" value="ECO:0007669"/>
    <property type="project" value="InterPro"/>
</dbReference>
<dbReference type="Proteomes" id="UP001210809">
    <property type="component" value="Unassembled WGS sequence"/>
</dbReference>
<gene>
    <name evidence="4" type="ORF">PNE09_11435</name>
</gene>
<dbReference type="InterPro" id="IPR013693">
    <property type="entry name" value="SpoIID/LytB_N"/>
</dbReference>
<organism evidence="4 5">
    <name type="scientific">[Eubacterium] siraeum</name>
    <dbReference type="NCBI Taxonomy" id="39492"/>
    <lineage>
        <taxon>Bacteria</taxon>
        <taxon>Bacillati</taxon>
        <taxon>Bacillota</taxon>
        <taxon>Clostridia</taxon>
        <taxon>Eubacteriales</taxon>
        <taxon>Oscillospiraceae</taxon>
        <taxon>Oscillospiraceae incertae sedis</taxon>
    </lineage>
</organism>
<evidence type="ECO:0000313" key="5">
    <source>
        <dbReference type="Proteomes" id="UP001210809"/>
    </source>
</evidence>
<keyword evidence="2" id="KW-0812">Transmembrane</keyword>
<name>A0AAW6D4M6_9FIRM</name>
<feature type="transmembrane region" description="Helical" evidence="2">
    <location>
        <begin position="9"/>
        <end position="29"/>
    </location>
</feature>
<reference evidence="4" key="1">
    <citation type="submission" date="2023-01" db="EMBL/GenBank/DDBJ databases">
        <title>Human gut microbiome strain richness.</title>
        <authorList>
            <person name="Chen-Liaw A."/>
        </authorList>
    </citation>
    <scope>NUCLEOTIDE SEQUENCE</scope>
    <source>
        <strain evidence="4">1001283st1_G1_1001283B150217_161031</strain>
    </source>
</reference>
<evidence type="ECO:0000256" key="2">
    <source>
        <dbReference type="SAM" id="Phobius"/>
    </source>
</evidence>
<feature type="region of interest" description="Disordered" evidence="1">
    <location>
        <begin position="76"/>
        <end position="98"/>
    </location>
</feature>
<dbReference type="NCBIfam" id="TIGR02669">
    <property type="entry name" value="SpoIID_LytB"/>
    <property type="match status" value="1"/>
</dbReference>
<keyword evidence="2" id="KW-1133">Transmembrane helix</keyword>
<evidence type="ECO:0000313" key="4">
    <source>
        <dbReference type="EMBL" id="MDB8004667.1"/>
    </source>
</evidence>
<feature type="domain" description="Sporulation stage II protein D amidase enhancer LytB N-terminal" evidence="3">
    <location>
        <begin position="166"/>
        <end position="244"/>
    </location>
</feature>
<feature type="compositionally biased region" description="Low complexity" evidence="1">
    <location>
        <begin position="116"/>
        <end position="140"/>
    </location>
</feature>
<accession>A0AAW6D4M6</accession>
<dbReference type="EMBL" id="JAQLXW010000018">
    <property type="protein sequence ID" value="MDB8004667.1"/>
    <property type="molecule type" value="Genomic_DNA"/>
</dbReference>
<proteinExistence type="predicted"/>
<sequence length="410" mass="44727">MQKASIGKILLALVISCVYIYLFGIVQVVHVSADNEREIEVSIPEATTSAETEKTPETTTIKLQDDKKPTLADVKAQTTATTKAETTTSTTTVKKRTPAPAADNTVIIPETTTVTTTAAATTAAPETTTAETTSAPTLTPDNSGEEQLSVYDQVTGTYYTAGAREIIARAVVGEIWNEFPDEAVKAQAVAEYTYIKKNNEMGVSPTTALKTDVYDRIYKLVDEVLGEAIYYNGEMIQCSFFASSCGYTNSAENVWGVDYPYLRSVDCPLDKTTDPNWGSTDSYSSDYIKNAVQNTLGIALTGDPSKWFKINSRLDNREHGWVTSISVGGMTKANGKTIDGRTIREKVLGYSLKSAAFDLKYDKSSDKFIFTTYGHGHGVGMSQYGAKALAENGYTYKQILQHYFTGVEIH</sequence>
<protein>
    <submittedName>
        <fullName evidence="4">SpoIID/LytB domain-containing protein</fullName>
    </submittedName>
</protein>
<evidence type="ECO:0000259" key="3">
    <source>
        <dbReference type="Pfam" id="PF08486"/>
    </source>
</evidence>
<feature type="compositionally biased region" description="Low complexity" evidence="1">
    <location>
        <begin position="76"/>
        <end position="92"/>
    </location>
</feature>
<evidence type="ECO:0000256" key="1">
    <source>
        <dbReference type="SAM" id="MobiDB-lite"/>
    </source>
</evidence>
<dbReference type="Pfam" id="PF08486">
    <property type="entry name" value="SpoIID"/>
    <property type="match status" value="1"/>
</dbReference>
<keyword evidence="2" id="KW-0472">Membrane</keyword>
<dbReference type="AlphaFoldDB" id="A0AAW6D4M6"/>
<dbReference type="InterPro" id="IPR013486">
    <property type="entry name" value="SpoIID/LytB"/>
</dbReference>
<comment type="caution">
    <text evidence="4">The sequence shown here is derived from an EMBL/GenBank/DDBJ whole genome shotgun (WGS) entry which is preliminary data.</text>
</comment>